<evidence type="ECO:0000313" key="4">
    <source>
        <dbReference type="Proteomes" id="UP000250043"/>
    </source>
</evidence>
<protein>
    <submittedName>
        <fullName evidence="3">SET domain-containing protein</fullName>
    </submittedName>
</protein>
<evidence type="ECO:0000259" key="2">
    <source>
        <dbReference type="PROSITE" id="PS50280"/>
    </source>
</evidence>
<dbReference type="PANTHER" id="PTHR47332">
    <property type="entry name" value="SET DOMAIN-CONTAINING PROTEIN 5"/>
    <property type="match status" value="1"/>
</dbReference>
<reference evidence="3 4" key="1">
    <citation type="submission" date="2016-07" db="EMBL/GenBank/DDBJ databases">
        <title>Draft genome of the white-rot fungus Obba rivulosa 3A-2.</title>
        <authorList>
            <consortium name="DOE Joint Genome Institute"/>
            <person name="Miettinen O."/>
            <person name="Riley R."/>
            <person name="Acob R."/>
            <person name="Barry K."/>
            <person name="Cullen D."/>
            <person name="De Vries R."/>
            <person name="Hainaut M."/>
            <person name="Hatakka A."/>
            <person name="Henrissat B."/>
            <person name="Hilden K."/>
            <person name="Kuo R."/>
            <person name="Labutti K."/>
            <person name="Lipzen A."/>
            <person name="Makela M.R."/>
            <person name="Sandor L."/>
            <person name="Spatafora J.W."/>
            <person name="Grigoriev I.V."/>
            <person name="Hibbett D.S."/>
        </authorList>
    </citation>
    <scope>NUCLEOTIDE SEQUENCE [LARGE SCALE GENOMIC DNA]</scope>
    <source>
        <strain evidence="3 4">3A-2</strain>
    </source>
</reference>
<dbReference type="Proteomes" id="UP000250043">
    <property type="component" value="Unassembled WGS sequence"/>
</dbReference>
<dbReference type="Gene3D" id="2.170.270.10">
    <property type="entry name" value="SET domain"/>
    <property type="match status" value="1"/>
</dbReference>
<dbReference type="AlphaFoldDB" id="A0A8E2DEI6"/>
<feature type="region of interest" description="Disordered" evidence="1">
    <location>
        <begin position="26"/>
        <end position="45"/>
    </location>
</feature>
<sequence length="429" mass="47345">MCRPKGSDQQVKGLSSGLSAIEASSGLVLTEKDPSAPSPSANPERRRLTSIPLTYFDASKNDPDGSTQCILLPGMKEAIYAQFGFPLRIPRLPSPAHCLKHVDGAGLGMFATRAIGAGDLICSERPLFLGPGAWVYAGARVPVGDAMSQLFQEWDEFMKIAVDRMEPEKQDAYRALANSHLHDGSPALIGILRTNGFSVSGELRKVFPSLPKDELSLFTAIGEVLSRVNHSCRPNANILMDMPSFSLQLVALRPIAAGEEITVSYTNVMGTHAERQRKLAPYGFTCTCHTCVNPALSDDRRRQLKSLQHFLTREYFDGWLNPRSSLPDDHWPKKLQEVRQLVQEEGLYETAIWSDYLARLRDVFAALGDQEKVFRCCRTILDIYSATDAYVVPEARQSAAAMYAAPSDFGFWGKKATSRPESAEKEADV</sequence>
<dbReference type="Gene3D" id="1.10.220.160">
    <property type="match status" value="1"/>
</dbReference>
<keyword evidence="4" id="KW-1185">Reference proteome</keyword>
<dbReference type="SMART" id="SM00317">
    <property type="entry name" value="SET"/>
    <property type="match status" value="1"/>
</dbReference>
<dbReference type="OrthoDB" id="265717at2759"/>
<dbReference type="PROSITE" id="PS50280">
    <property type="entry name" value="SET"/>
    <property type="match status" value="1"/>
</dbReference>
<name>A0A8E2DEI6_9APHY</name>
<dbReference type="Pfam" id="PF00856">
    <property type="entry name" value="SET"/>
    <property type="match status" value="1"/>
</dbReference>
<dbReference type="PANTHER" id="PTHR47332:SF4">
    <property type="entry name" value="SET DOMAIN-CONTAINING PROTEIN 5"/>
    <property type="match status" value="1"/>
</dbReference>
<proteinExistence type="predicted"/>
<dbReference type="InterPro" id="IPR053185">
    <property type="entry name" value="SET_domain_protein"/>
</dbReference>
<evidence type="ECO:0000313" key="3">
    <source>
        <dbReference type="EMBL" id="OCH84880.1"/>
    </source>
</evidence>
<accession>A0A8E2DEI6</accession>
<dbReference type="InterPro" id="IPR046341">
    <property type="entry name" value="SET_dom_sf"/>
</dbReference>
<evidence type="ECO:0000256" key="1">
    <source>
        <dbReference type="SAM" id="MobiDB-lite"/>
    </source>
</evidence>
<dbReference type="InterPro" id="IPR001214">
    <property type="entry name" value="SET_dom"/>
</dbReference>
<gene>
    <name evidence="3" type="ORF">OBBRIDRAFT_740827</name>
</gene>
<dbReference type="EMBL" id="KV722626">
    <property type="protein sequence ID" value="OCH84880.1"/>
    <property type="molecule type" value="Genomic_DNA"/>
</dbReference>
<organism evidence="3 4">
    <name type="scientific">Obba rivulosa</name>
    <dbReference type="NCBI Taxonomy" id="1052685"/>
    <lineage>
        <taxon>Eukaryota</taxon>
        <taxon>Fungi</taxon>
        <taxon>Dikarya</taxon>
        <taxon>Basidiomycota</taxon>
        <taxon>Agaricomycotina</taxon>
        <taxon>Agaricomycetes</taxon>
        <taxon>Polyporales</taxon>
        <taxon>Gelatoporiaceae</taxon>
        <taxon>Obba</taxon>
    </lineage>
</organism>
<dbReference type="SUPFAM" id="SSF82199">
    <property type="entry name" value="SET domain"/>
    <property type="match status" value="1"/>
</dbReference>
<dbReference type="CDD" id="cd20071">
    <property type="entry name" value="SET_SMYD"/>
    <property type="match status" value="1"/>
</dbReference>
<feature type="domain" description="SET" evidence="2">
    <location>
        <begin position="85"/>
        <end position="266"/>
    </location>
</feature>